<organism evidence="1">
    <name type="scientific">Solanum lycopersicum</name>
    <name type="common">Tomato</name>
    <name type="synonym">Lycopersicon esculentum</name>
    <dbReference type="NCBI Taxonomy" id="4081"/>
    <lineage>
        <taxon>Eukaryota</taxon>
        <taxon>Viridiplantae</taxon>
        <taxon>Streptophyta</taxon>
        <taxon>Embryophyta</taxon>
        <taxon>Tracheophyta</taxon>
        <taxon>Spermatophyta</taxon>
        <taxon>Magnoliopsida</taxon>
        <taxon>eudicotyledons</taxon>
        <taxon>Gunneridae</taxon>
        <taxon>Pentapetalae</taxon>
        <taxon>asterids</taxon>
        <taxon>lamiids</taxon>
        <taxon>Solanales</taxon>
        <taxon>Solanaceae</taxon>
        <taxon>Solanoideae</taxon>
        <taxon>Solaneae</taxon>
        <taxon>Solanum</taxon>
        <taxon>Solanum subgen. Lycopersicon</taxon>
    </lineage>
</organism>
<dbReference type="InParanoid" id="A0A3Q7J735"/>
<accession>A0A3Q7J735</accession>
<proteinExistence type="predicted"/>
<name>A0A3Q7J735_SOLLC</name>
<evidence type="ECO:0000313" key="1">
    <source>
        <dbReference type="EnsemblPlants" id="Solyc12g036177.1.1"/>
    </source>
</evidence>
<dbReference type="Gramene" id="Solyc12g036177.1.1">
    <property type="protein sequence ID" value="Solyc12g036177.1.1"/>
    <property type="gene ID" value="Solyc12g036177.1"/>
</dbReference>
<keyword evidence="2" id="KW-1185">Reference proteome</keyword>
<dbReference type="AlphaFoldDB" id="A0A3Q7J735"/>
<sequence length="82" mass="9701">MSFCLTNDSNTSMFLMTHVMKPFIEKFKIPSMKKPHEKVRLHLDKKNQDVDKKANKGRKRIVFELGDFVWYIFARSNLPLIA</sequence>
<reference evidence="1" key="1">
    <citation type="journal article" date="2012" name="Nature">
        <title>The tomato genome sequence provides insights into fleshy fruit evolution.</title>
        <authorList>
            <consortium name="Tomato Genome Consortium"/>
        </authorList>
    </citation>
    <scope>NUCLEOTIDE SEQUENCE [LARGE SCALE GENOMIC DNA]</scope>
    <source>
        <strain evidence="1">cv. Heinz 1706</strain>
    </source>
</reference>
<protein>
    <submittedName>
        <fullName evidence="1">Uncharacterized protein</fullName>
    </submittedName>
</protein>
<dbReference type="Proteomes" id="UP000004994">
    <property type="component" value="Chromosome 12"/>
</dbReference>
<evidence type="ECO:0000313" key="2">
    <source>
        <dbReference type="Proteomes" id="UP000004994"/>
    </source>
</evidence>
<reference evidence="1" key="2">
    <citation type="submission" date="2019-01" db="UniProtKB">
        <authorList>
            <consortium name="EnsemblPlants"/>
        </authorList>
    </citation>
    <scope>IDENTIFICATION</scope>
    <source>
        <strain evidence="1">cv. Heinz 1706</strain>
    </source>
</reference>
<dbReference type="EnsemblPlants" id="Solyc12g036177.1.1">
    <property type="protein sequence ID" value="Solyc12g036177.1.1"/>
    <property type="gene ID" value="Solyc12g036177.1"/>
</dbReference>